<dbReference type="SUPFAM" id="SSF46689">
    <property type="entry name" value="Homeodomain-like"/>
    <property type="match status" value="1"/>
</dbReference>
<dbReference type="GO" id="GO:0003700">
    <property type="term" value="F:DNA-binding transcription factor activity"/>
    <property type="evidence" value="ECO:0007669"/>
    <property type="project" value="TreeGrafter"/>
</dbReference>
<name>A0A198UDP0_MORCA</name>
<evidence type="ECO:0000256" key="2">
    <source>
        <dbReference type="ARBA" id="ARBA00023125"/>
    </source>
</evidence>
<dbReference type="InterPro" id="IPR050109">
    <property type="entry name" value="HTH-type_TetR-like_transc_reg"/>
</dbReference>
<evidence type="ECO:0000256" key="1">
    <source>
        <dbReference type="ARBA" id="ARBA00023015"/>
    </source>
</evidence>
<dbReference type="InterPro" id="IPR001647">
    <property type="entry name" value="HTH_TetR"/>
</dbReference>
<feature type="domain" description="HTH tetR-type" evidence="6">
    <location>
        <begin position="26"/>
        <end position="86"/>
    </location>
</feature>
<dbReference type="Gene3D" id="1.10.357.10">
    <property type="entry name" value="Tetracycline Repressor, domain 2"/>
    <property type="match status" value="1"/>
</dbReference>
<dbReference type="PATRIC" id="fig|480.237.peg.2063"/>
<feature type="compositionally biased region" description="Polar residues" evidence="5">
    <location>
        <begin position="1"/>
        <end position="11"/>
    </location>
</feature>
<dbReference type="InterPro" id="IPR009057">
    <property type="entry name" value="Homeodomain-like_sf"/>
</dbReference>
<gene>
    <name evidence="7" type="ORF">AO384_1888</name>
</gene>
<feature type="DNA-binding region" description="H-T-H motif" evidence="4">
    <location>
        <begin position="49"/>
        <end position="68"/>
    </location>
</feature>
<proteinExistence type="predicted"/>
<evidence type="ECO:0000313" key="8">
    <source>
        <dbReference type="Proteomes" id="UP000078228"/>
    </source>
</evidence>
<dbReference type="OrthoDB" id="9809772at2"/>
<accession>A0A198UDP0</accession>
<reference evidence="7 8" key="1">
    <citation type="journal article" date="2016" name="Genome Biol. Evol.">
        <title>Comparative Genomic Analyses of the Moraxella catarrhalis Serosensitive and Seroresistant Lineages Demonstrate Their Independent Evolution.</title>
        <authorList>
            <person name="Earl J.P."/>
            <person name="de Vries S.P."/>
            <person name="Ahmed A."/>
            <person name="Powell E."/>
            <person name="Schultz M.P."/>
            <person name="Hermans P.W."/>
            <person name="Hill D.J."/>
            <person name="Zhou Z."/>
            <person name="Constantinidou C.I."/>
            <person name="Hu F.Z."/>
            <person name="Bootsma H.J."/>
            <person name="Ehrlich G.D."/>
        </authorList>
    </citation>
    <scope>NUCLEOTIDE SEQUENCE [LARGE SCALE GENOMIC DNA]</scope>
    <source>
        <strain evidence="7 8">Z7542</strain>
    </source>
</reference>
<dbReference type="GO" id="GO:0000976">
    <property type="term" value="F:transcription cis-regulatory region binding"/>
    <property type="evidence" value="ECO:0007669"/>
    <property type="project" value="TreeGrafter"/>
</dbReference>
<dbReference type="PROSITE" id="PS50977">
    <property type="entry name" value="HTH_TETR_2"/>
    <property type="match status" value="1"/>
</dbReference>
<evidence type="ECO:0000313" key="7">
    <source>
        <dbReference type="EMBL" id="OAU94531.1"/>
    </source>
</evidence>
<dbReference type="PANTHER" id="PTHR30055">
    <property type="entry name" value="HTH-TYPE TRANSCRIPTIONAL REGULATOR RUTR"/>
    <property type="match status" value="1"/>
</dbReference>
<dbReference type="Proteomes" id="UP000078228">
    <property type="component" value="Unassembled WGS sequence"/>
</dbReference>
<comment type="caution">
    <text evidence="7">The sequence shown here is derived from an EMBL/GenBank/DDBJ whole genome shotgun (WGS) entry which is preliminary data.</text>
</comment>
<organism evidence="7 8">
    <name type="scientific">Moraxella catarrhalis</name>
    <name type="common">Branhamella catarrhalis</name>
    <dbReference type="NCBI Taxonomy" id="480"/>
    <lineage>
        <taxon>Bacteria</taxon>
        <taxon>Pseudomonadati</taxon>
        <taxon>Pseudomonadota</taxon>
        <taxon>Gammaproteobacteria</taxon>
        <taxon>Moraxellales</taxon>
        <taxon>Moraxellaceae</taxon>
        <taxon>Moraxella</taxon>
    </lineage>
</organism>
<dbReference type="InterPro" id="IPR041479">
    <property type="entry name" value="TetR_CgmR_C"/>
</dbReference>
<sequence length="195" mass="21641">MNDTLFASESNLHADASSAKRKNKPEELKHGLIMAAKHLMVSDGVVNLSMQKVADAAGTSKGGLFHHFKNKEELLNAVVGLYIAQLNTAILSITDELGDVQGRFTKAYLQVIFQNPEIGLNSNWSGLLKAIHADAIMFEIWQNWMAQKQKQFAATDSHAQYQVVRYAIEGAQLDTELKSNQAKQHEIYETLASLI</sequence>
<keyword evidence="2 4" id="KW-0238">DNA-binding</keyword>
<evidence type="ECO:0000256" key="3">
    <source>
        <dbReference type="ARBA" id="ARBA00023163"/>
    </source>
</evidence>
<dbReference type="RefSeq" id="WP_064611859.1">
    <property type="nucleotide sequence ID" value="NZ_LXHB01000136.1"/>
</dbReference>
<keyword evidence="1" id="KW-0805">Transcription regulation</keyword>
<dbReference type="AlphaFoldDB" id="A0A198UDP0"/>
<dbReference type="PANTHER" id="PTHR30055:SF234">
    <property type="entry name" value="HTH-TYPE TRANSCRIPTIONAL REGULATOR BETI"/>
    <property type="match status" value="1"/>
</dbReference>
<evidence type="ECO:0000259" key="6">
    <source>
        <dbReference type="PROSITE" id="PS50977"/>
    </source>
</evidence>
<evidence type="ECO:0000256" key="4">
    <source>
        <dbReference type="PROSITE-ProRule" id="PRU00335"/>
    </source>
</evidence>
<evidence type="ECO:0000256" key="5">
    <source>
        <dbReference type="SAM" id="MobiDB-lite"/>
    </source>
</evidence>
<keyword evidence="3" id="KW-0804">Transcription</keyword>
<dbReference type="PRINTS" id="PR00455">
    <property type="entry name" value="HTHTETR"/>
</dbReference>
<protein>
    <submittedName>
        <fullName evidence="7">Transcriptional regulator, TetR family</fullName>
    </submittedName>
</protein>
<dbReference type="EMBL" id="LXHC01000028">
    <property type="protein sequence ID" value="OAU94531.1"/>
    <property type="molecule type" value="Genomic_DNA"/>
</dbReference>
<dbReference type="Pfam" id="PF17937">
    <property type="entry name" value="TetR_C_28"/>
    <property type="match status" value="1"/>
</dbReference>
<feature type="region of interest" description="Disordered" evidence="5">
    <location>
        <begin position="1"/>
        <end position="24"/>
    </location>
</feature>
<keyword evidence="8" id="KW-1185">Reference proteome</keyword>
<dbReference type="Pfam" id="PF00440">
    <property type="entry name" value="TetR_N"/>
    <property type="match status" value="1"/>
</dbReference>